<sequence>MEVRMHRPLGIFSPFDLHLARLPSQCKVLAIFFGQAWLCMVVMTVVGMELAITPPSESPSGIKRLKETETERAFMPNFPARWKRGLQACVSRVKVSAIDVRIFGHGCILRIGDG</sequence>
<accession>A0A0B7JZD1</accession>
<proteinExistence type="predicted"/>
<protein>
    <submittedName>
        <fullName evidence="1">Uncharacterized protein</fullName>
    </submittedName>
</protein>
<organism evidence="1">
    <name type="scientific">Bionectria ochroleuca</name>
    <name type="common">Gliocladium roseum</name>
    <dbReference type="NCBI Taxonomy" id="29856"/>
    <lineage>
        <taxon>Eukaryota</taxon>
        <taxon>Fungi</taxon>
        <taxon>Dikarya</taxon>
        <taxon>Ascomycota</taxon>
        <taxon>Pezizomycotina</taxon>
        <taxon>Sordariomycetes</taxon>
        <taxon>Hypocreomycetidae</taxon>
        <taxon>Hypocreales</taxon>
        <taxon>Bionectriaceae</taxon>
        <taxon>Clonostachys</taxon>
    </lineage>
</organism>
<reference evidence="1" key="1">
    <citation type="submission" date="2015-01" db="EMBL/GenBank/DDBJ databases">
        <authorList>
            <person name="Durling Mikael"/>
        </authorList>
    </citation>
    <scope>NUCLEOTIDE SEQUENCE</scope>
</reference>
<gene>
    <name evidence="1" type="ORF">BN869_000006362_1</name>
</gene>
<evidence type="ECO:0000313" key="1">
    <source>
        <dbReference type="EMBL" id="CEO50304.1"/>
    </source>
</evidence>
<dbReference type="AlphaFoldDB" id="A0A0B7JZD1"/>
<name>A0A0B7JZD1_BIOOC</name>
<dbReference type="EMBL" id="CDPU01000018">
    <property type="protein sequence ID" value="CEO50304.1"/>
    <property type="molecule type" value="Genomic_DNA"/>
</dbReference>